<organism evidence="1 2">
    <name type="scientific">Dermacentor silvarum</name>
    <name type="common">Tick</name>
    <dbReference type="NCBI Taxonomy" id="543639"/>
    <lineage>
        <taxon>Eukaryota</taxon>
        <taxon>Metazoa</taxon>
        <taxon>Ecdysozoa</taxon>
        <taxon>Arthropoda</taxon>
        <taxon>Chelicerata</taxon>
        <taxon>Arachnida</taxon>
        <taxon>Acari</taxon>
        <taxon>Parasitiformes</taxon>
        <taxon>Ixodida</taxon>
        <taxon>Ixodoidea</taxon>
        <taxon>Ixodidae</taxon>
        <taxon>Rhipicephalinae</taxon>
        <taxon>Dermacentor</taxon>
    </lineage>
</organism>
<reference evidence="1" key="1">
    <citation type="submission" date="2020-05" db="EMBL/GenBank/DDBJ databases">
        <title>Large-scale comparative analyses of tick genomes elucidate their genetic diversity and vector capacities.</title>
        <authorList>
            <person name="Jia N."/>
            <person name="Wang J."/>
            <person name="Shi W."/>
            <person name="Du L."/>
            <person name="Sun Y."/>
            <person name="Zhan W."/>
            <person name="Jiang J."/>
            <person name="Wang Q."/>
            <person name="Zhang B."/>
            <person name="Ji P."/>
            <person name="Sakyi L.B."/>
            <person name="Cui X."/>
            <person name="Yuan T."/>
            <person name="Jiang B."/>
            <person name="Yang W."/>
            <person name="Lam T.T.-Y."/>
            <person name="Chang Q."/>
            <person name="Ding S."/>
            <person name="Wang X."/>
            <person name="Zhu J."/>
            <person name="Ruan X."/>
            <person name="Zhao L."/>
            <person name="Wei J."/>
            <person name="Que T."/>
            <person name="Du C."/>
            <person name="Cheng J."/>
            <person name="Dai P."/>
            <person name="Han X."/>
            <person name="Huang E."/>
            <person name="Gao Y."/>
            <person name="Liu J."/>
            <person name="Shao H."/>
            <person name="Ye R."/>
            <person name="Li L."/>
            <person name="Wei W."/>
            <person name="Wang X."/>
            <person name="Wang C."/>
            <person name="Yang T."/>
            <person name="Huo Q."/>
            <person name="Li W."/>
            <person name="Guo W."/>
            <person name="Chen H."/>
            <person name="Zhou L."/>
            <person name="Ni X."/>
            <person name="Tian J."/>
            <person name="Zhou Y."/>
            <person name="Sheng Y."/>
            <person name="Liu T."/>
            <person name="Pan Y."/>
            <person name="Xia L."/>
            <person name="Li J."/>
            <person name="Zhao F."/>
            <person name="Cao W."/>
        </authorList>
    </citation>
    <scope>NUCLEOTIDE SEQUENCE</scope>
    <source>
        <strain evidence="1">Dsil-2018</strain>
    </source>
</reference>
<dbReference type="Proteomes" id="UP000821865">
    <property type="component" value="Chromosome 6"/>
</dbReference>
<evidence type="ECO:0000313" key="1">
    <source>
        <dbReference type="EMBL" id="KAH7946440.1"/>
    </source>
</evidence>
<proteinExistence type="predicted"/>
<accession>A0ACB8CNR8</accession>
<comment type="caution">
    <text evidence="1">The sequence shown here is derived from an EMBL/GenBank/DDBJ whole genome shotgun (WGS) entry which is preliminary data.</text>
</comment>
<evidence type="ECO:0000313" key="2">
    <source>
        <dbReference type="Proteomes" id="UP000821865"/>
    </source>
</evidence>
<keyword evidence="2" id="KW-1185">Reference proteome</keyword>
<sequence length="127" mass="15131">MAAVRMVRLELIAELLMRRERVYADRTNIYEVFDEDELQRRFRSRGHRVPRRGPAATINVHESRSRRTVRCLEPTASSAAPTLQCLGRLHLCGDEAFQLNPDFLRPYRGRYLEEDLRLFNYRLRRAR</sequence>
<protein>
    <submittedName>
        <fullName evidence="1">Uncharacterized protein</fullName>
    </submittedName>
</protein>
<dbReference type="EMBL" id="CM023475">
    <property type="protein sequence ID" value="KAH7946440.1"/>
    <property type="molecule type" value="Genomic_DNA"/>
</dbReference>
<gene>
    <name evidence="1" type="ORF">HPB49_025038</name>
</gene>
<name>A0ACB8CNR8_DERSI</name>